<keyword evidence="8 11" id="KW-0472">Membrane</keyword>
<comment type="caution">
    <text evidence="13">The sequence shown here is derived from an EMBL/GenBank/DDBJ whole genome shotgun (WGS) entry which is preliminary data.</text>
</comment>
<comment type="catalytic activity">
    <reaction evidence="9">
        <text>Hydrolyzes the peptide bond -P2-(S-farnesyl or geranylgeranyl)C-P1'-P2'-P3'-COOH where P1' and P2' are amino acids with aliphatic sidechains and P3' is any C-terminal residue.</text>
        <dbReference type="EC" id="3.4.26.1"/>
    </reaction>
</comment>
<keyword evidence="3 13" id="KW-0645">Protease</keyword>
<comment type="subcellular location">
    <subcellularLocation>
        <location evidence="1">Endoplasmic reticulum membrane</location>
        <topology evidence="1">Multi-pass membrane protein</topology>
    </subcellularLocation>
</comment>
<evidence type="ECO:0000256" key="2">
    <source>
        <dbReference type="ARBA" id="ARBA00006897"/>
    </source>
</evidence>
<evidence type="ECO:0000256" key="9">
    <source>
        <dbReference type="ARBA" id="ARBA00047280"/>
    </source>
</evidence>
<comment type="similarity">
    <text evidence="2">Belongs to the peptidase U48 family.</text>
</comment>
<evidence type="ECO:0000313" key="13">
    <source>
        <dbReference type="EMBL" id="PNH09067.1"/>
    </source>
</evidence>
<reference evidence="13 14" key="1">
    <citation type="journal article" date="2017" name="Mol. Biol. Evol.">
        <title>The 4-celled Tetrabaena socialis nuclear genome reveals the essential components for genetic control of cell number at the origin of multicellularity in the volvocine lineage.</title>
        <authorList>
            <person name="Featherston J."/>
            <person name="Arakaki Y."/>
            <person name="Hanschen E.R."/>
            <person name="Ferris P.J."/>
            <person name="Michod R.E."/>
            <person name="Olson B.J.S.C."/>
            <person name="Nozaki H."/>
            <person name="Durand P.M."/>
        </authorList>
    </citation>
    <scope>NUCLEOTIDE SEQUENCE [LARGE SCALE GENOMIC DNA]</scope>
    <source>
        <strain evidence="13 14">NIES-571</strain>
    </source>
</reference>
<gene>
    <name evidence="13" type="ORF">TSOC_004341</name>
</gene>
<evidence type="ECO:0000256" key="1">
    <source>
        <dbReference type="ARBA" id="ARBA00004477"/>
    </source>
</evidence>
<evidence type="ECO:0000256" key="8">
    <source>
        <dbReference type="ARBA" id="ARBA00023136"/>
    </source>
</evidence>
<proteinExistence type="inferred from homology"/>
<evidence type="ECO:0000256" key="6">
    <source>
        <dbReference type="ARBA" id="ARBA00022824"/>
    </source>
</evidence>
<evidence type="ECO:0000256" key="3">
    <source>
        <dbReference type="ARBA" id="ARBA00022670"/>
    </source>
</evidence>
<accession>A0A2J8A959</accession>
<evidence type="ECO:0000256" key="7">
    <source>
        <dbReference type="ARBA" id="ARBA00022989"/>
    </source>
</evidence>
<name>A0A2J8A959_9CHLO</name>
<dbReference type="Pfam" id="PF02517">
    <property type="entry name" value="Rce1-like"/>
    <property type="match status" value="1"/>
</dbReference>
<dbReference type="OrthoDB" id="271604at2759"/>
<evidence type="ECO:0000256" key="11">
    <source>
        <dbReference type="SAM" id="Phobius"/>
    </source>
</evidence>
<sequence>MRVVLLTPLFFGAAHLHHAAELVRHQGATLRRAAATVCFQMAYTTIFGWFATYLFLRTGHLAAPVAAHIFCNWAGFPPFADMAAHTRGLLLLLTTAAGAAAFWMCLPRMTAPQRYEQSFYGGW</sequence>
<evidence type="ECO:0000256" key="10">
    <source>
        <dbReference type="ARBA" id="ARBA00049729"/>
    </source>
</evidence>
<keyword evidence="5" id="KW-0378">Hydrolase</keyword>
<keyword evidence="6" id="KW-0256">Endoplasmic reticulum</keyword>
<keyword evidence="14" id="KW-1185">Reference proteome</keyword>
<feature type="domain" description="CAAX prenyl protease 2/Lysostaphin resistance protein A-like" evidence="12">
    <location>
        <begin position="3"/>
        <end position="73"/>
    </location>
</feature>
<dbReference type="PANTHER" id="PTHR13046:SF0">
    <property type="entry name" value="CAAX PRENYL PROTEASE 2"/>
    <property type="match status" value="1"/>
</dbReference>
<feature type="transmembrane region" description="Helical" evidence="11">
    <location>
        <begin position="88"/>
        <end position="106"/>
    </location>
</feature>
<dbReference type="AlphaFoldDB" id="A0A2J8A959"/>
<evidence type="ECO:0000259" key="12">
    <source>
        <dbReference type="Pfam" id="PF02517"/>
    </source>
</evidence>
<evidence type="ECO:0000313" key="14">
    <source>
        <dbReference type="Proteomes" id="UP000236333"/>
    </source>
</evidence>
<keyword evidence="7 11" id="KW-1133">Transmembrane helix</keyword>
<organism evidence="13 14">
    <name type="scientific">Tetrabaena socialis</name>
    <dbReference type="NCBI Taxonomy" id="47790"/>
    <lineage>
        <taxon>Eukaryota</taxon>
        <taxon>Viridiplantae</taxon>
        <taxon>Chlorophyta</taxon>
        <taxon>core chlorophytes</taxon>
        <taxon>Chlorophyceae</taxon>
        <taxon>CS clade</taxon>
        <taxon>Chlamydomonadales</taxon>
        <taxon>Tetrabaenaceae</taxon>
        <taxon>Tetrabaena</taxon>
    </lineage>
</organism>
<dbReference type="GO" id="GO:0004222">
    <property type="term" value="F:metalloendopeptidase activity"/>
    <property type="evidence" value="ECO:0007669"/>
    <property type="project" value="InterPro"/>
</dbReference>
<protein>
    <recommendedName>
        <fullName evidence="10">intramembrane prenyl-peptidase Rce1</fullName>
        <ecNumber evidence="10">3.4.26.1</ecNumber>
    </recommendedName>
</protein>
<dbReference type="InterPro" id="IPR003675">
    <property type="entry name" value="Rce1/LyrA-like_dom"/>
</dbReference>
<dbReference type="Proteomes" id="UP000236333">
    <property type="component" value="Unassembled WGS sequence"/>
</dbReference>
<dbReference type="GO" id="GO:0071586">
    <property type="term" value="P:CAAX-box protein processing"/>
    <property type="evidence" value="ECO:0007669"/>
    <property type="project" value="InterPro"/>
</dbReference>
<feature type="transmembrane region" description="Helical" evidence="11">
    <location>
        <begin position="29"/>
        <end position="51"/>
    </location>
</feature>
<dbReference type="InterPro" id="IPR039731">
    <property type="entry name" value="Rce1"/>
</dbReference>
<keyword evidence="4 11" id="KW-0812">Transmembrane</keyword>
<dbReference type="GO" id="GO:0005789">
    <property type="term" value="C:endoplasmic reticulum membrane"/>
    <property type="evidence" value="ECO:0007669"/>
    <property type="project" value="UniProtKB-SubCell"/>
</dbReference>
<dbReference type="EC" id="3.4.26.1" evidence="10"/>
<evidence type="ECO:0000256" key="4">
    <source>
        <dbReference type="ARBA" id="ARBA00022692"/>
    </source>
</evidence>
<dbReference type="PANTHER" id="PTHR13046">
    <property type="entry name" value="PROTEASE U48 CAAX PRENYL PROTEASE RCE1"/>
    <property type="match status" value="1"/>
</dbReference>
<evidence type="ECO:0000256" key="5">
    <source>
        <dbReference type="ARBA" id="ARBA00022801"/>
    </source>
</evidence>
<dbReference type="EMBL" id="PGGS01000105">
    <property type="protein sequence ID" value="PNH09067.1"/>
    <property type="molecule type" value="Genomic_DNA"/>
</dbReference>